<evidence type="ECO:0000256" key="3">
    <source>
        <dbReference type="ARBA" id="ARBA00023163"/>
    </source>
</evidence>
<dbReference type="AlphaFoldDB" id="A0A0B2B9H6"/>
<comment type="caution">
    <text evidence="6">The sequence shown here is derived from an EMBL/GenBank/DDBJ whole genome shotgun (WGS) entry which is preliminary data.</text>
</comment>
<dbReference type="Gene3D" id="1.10.10.10">
    <property type="entry name" value="Winged helix-like DNA-binding domain superfamily/Winged helix DNA-binding domain"/>
    <property type="match status" value="1"/>
</dbReference>
<dbReference type="PANTHER" id="PTHR43537">
    <property type="entry name" value="TRANSCRIPTIONAL REGULATOR, GNTR FAMILY"/>
    <property type="match status" value="1"/>
</dbReference>
<dbReference type="InterPro" id="IPR036390">
    <property type="entry name" value="WH_DNA-bd_sf"/>
</dbReference>
<dbReference type="SUPFAM" id="SSF48008">
    <property type="entry name" value="GntR ligand-binding domain-like"/>
    <property type="match status" value="1"/>
</dbReference>
<dbReference type="SMART" id="SM00895">
    <property type="entry name" value="FCD"/>
    <property type="match status" value="1"/>
</dbReference>
<accession>A0A0B2B9H6</accession>
<dbReference type="Gene3D" id="1.20.120.530">
    <property type="entry name" value="GntR ligand-binding domain-like"/>
    <property type="match status" value="1"/>
</dbReference>
<organism evidence="6 7">
    <name type="scientific">Mumia flava</name>
    <dbReference type="NCBI Taxonomy" id="1348852"/>
    <lineage>
        <taxon>Bacteria</taxon>
        <taxon>Bacillati</taxon>
        <taxon>Actinomycetota</taxon>
        <taxon>Actinomycetes</taxon>
        <taxon>Propionibacteriales</taxon>
        <taxon>Nocardioidaceae</taxon>
        <taxon>Mumia</taxon>
    </lineage>
</organism>
<dbReference type="InterPro" id="IPR011711">
    <property type="entry name" value="GntR_C"/>
</dbReference>
<keyword evidence="7" id="KW-1185">Reference proteome</keyword>
<evidence type="ECO:0000313" key="6">
    <source>
        <dbReference type="EMBL" id="PJJ58236.1"/>
    </source>
</evidence>
<dbReference type="OrthoDB" id="9784718at2"/>
<dbReference type="Pfam" id="PF07729">
    <property type="entry name" value="FCD"/>
    <property type="match status" value="1"/>
</dbReference>
<keyword evidence="3" id="KW-0804">Transcription</keyword>
<dbReference type="GO" id="GO:0003700">
    <property type="term" value="F:DNA-binding transcription factor activity"/>
    <property type="evidence" value="ECO:0007669"/>
    <property type="project" value="InterPro"/>
</dbReference>
<dbReference type="InterPro" id="IPR000524">
    <property type="entry name" value="Tscrpt_reg_HTH_GntR"/>
</dbReference>
<feature type="domain" description="HTH gntR-type" evidence="5">
    <location>
        <begin position="14"/>
        <end position="82"/>
    </location>
</feature>
<dbReference type="SUPFAM" id="SSF46785">
    <property type="entry name" value="Winged helix' DNA-binding domain"/>
    <property type="match status" value="1"/>
</dbReference>
<proteinExistence type="predicted"/>
<keyword evidence="1" id="KW-0805">Transcription regulation</keyword>
<evidence type="ECO:0000256" key="1">
    <source>
        <dbReference type="ARBA" id="ARBA00023015"/>
    </source>
</evidence>
<dbReference type="PROSITE" id="PS50949">
    <property type="entry name" value="HTH_GNTR"/>
    <property type="match status" value="1"/>
</dbReference>
<dbReference type="SMART" id="SM00345">
    <property type="entry name" value="HTH_GNTR"/>
    <property type="match status" value="1"/>
</dbReference>
<protein>
    <submittedName>
        <fullName evidence="6">GntR family transcriptional repressor for pyruvate dehydrogenase complex</fullName>
    </submittedName>
</protein>
<evidence type="ECO:0000256" key="2">
    <source>
        <dbReference type="ARBA" id="ARBA00023125"/>
    </source>
</evidence>
<dbReference type="CDD" id="cd07377">
    <property type="entry name" value="WHTH_GntR"/>
    <property type="match status" value="1"/>
</dbReference>
<feature type="region of interest" description="Disordered" evidence="4">
    <location>
        <begin position="92"/>
        <end position="116"/>
    </location>
</feature>
<dbReference type="InterPro" id="IPR008920">
    <property type="entry name" value="TF_FadR/GntR_C"/>
</dbReference>
<keyword evidence="6" id="KW-0670">Pyruvate</keyword>
<gene>
    <name evidence="6" type="ORF">CLV56_2483</name>
</gene>
<dbReference type="RefSeq" id="WP_039356312.1">
    <property type="nucleotide sequence ID" value="NZ_PGEZ01000001.1"/>
</dbReference>
<evidence type="ECO:0000259" key="5">
    <source>
        <dbReference type="PROSITE" id="PS50949"/>
    </source>
</evidence>
<dbReference type="InterPro" id="IPR036388">
    <property type="entry name" value="WH-like_DNA-bd_sf"/>
</dbReference>
<keyword evidence="2" id="KW-0238">DNA-binding</keyword>
<dbReference type="Proteomes" id="UP000230842">
    <property type="component" value="Unassembled WGS sequence"/>
</dbReference>
<dbReference type="PRINTS" id="PR00035">
    <property type="entry name" value="HTHGNTR"/>
</dbReference>
<reference evidence="6 7" key="1">
    <citation type="submission" date="2017-11" db="EMBL/GenBank/DDBJ databases">
        <title>Genomic Encyclopedia of Archaeal and Bacterial Type Strains, Phase II (KMG-II): From Individual Species to Whole Genera.</title>
        <authorList>
            <person name="Goeker M."/>
        </authorList>
    </citation>
    <scope>NUCLEOTIDE SEQUENCE [LARGE SCALE GENOMIC DNA]</scope>
    <source>
        <strain evidence="6 7">DSM 27763</strain>
    </source>
</reference>
<dbReference type="Pfam" id="PF00392">
    <property type="entry name" value="GntR"/>
    <property type="match status" value="1"/>
</dbReference>
<name>A0A0B2B9H6_9ACTN</name>
<sequence length="260" mass="27854">MPPDPASAPPTLRRPRSVSGEVAAYLEQVAADLGPGARMPTERALASELGVSRTSVREAMRELEDKRLVERRPGRGTTVLDRDERARRLGDRLTANGHATASNASATNPTPDTHPAHATDVAELRDVVEPQVAAIAAARATEADLVRLEQILADTHAGLTAAGSFALDHAFHLQVARAARNPLLLTICEVAADLSEDVRRDSHATRAGRRTSLDGHRAILAAIAAGDTDAAETTMRDHLDDVARLVAERRARRRTPRSPA</sequence>
<dbReference type="GO" id="GO:0003677">
    <property type="term" value="F:DNA binding"/>
    <property type="evidence" value="ECO:0007669"/>
    <property type="project" value="UniProtKB-KW"/>
</dbReference>
<evidence type="ECO:0000313" key="7">
    <source>
        <dbReference type="Proteomes" id="UP000230842"/>
    </source>
</evidence>
<dbReference type="PANTHER" id="PTHR43537:SF44">
    <property type="entry name" value="GNTR FAMILY REGULATORY PROTEIN"/>
    <property type="match status" value="1"/>
</dbReference>
<dbReference type="EMBL" id="PGEZ01000001">
    <property type="protein sequence ID" value="PJJ58236.1"/>
    <property type="molecule type" value="Genomic_DNA"/>
</dbReference>
<evidence type="ECO:0000256" key="4">
    <source>
        <dbReference type="SAM" id="MobiDB-lite"/>
    </source>
</evidence>
<feature type="compositionally biased region" description="Low complexity" evidence="4">
    <location>
        <begin position="99"/>
        <end position="111"/>
    </location>
</feature>